<gene>
    <name evidence="2" type="ORF">STCU_10094</name>
</gene>
<organism evidence="2 3">
    <name type="scientific">Strigomonas culicis</name>
    <dbReference type="NCBI Taxonomy" id="28005"/>
    <lineage>
        <taxon>Eukaryota</taxon>
        <taxon>Discoba</taxon>
        <taxon>Euglenozoa</taxon>
        <taxon>Kinetoplastea</taxon>
        <taxon>Metakinetoplastina</taxon>
        <taxon>Trypanosomatida</taxon>
        <taxon>Trypanosomatidae</taxon>
        <taxon>Strigomonadinae</taxon>
        <taxon>Strigomonas</taxon>
    </lineage>
</organism>
<protein>
    <submittedName>
        <fullName evidence="2">Uncharacterized protein</fullName>
    </submittedName>
</protein>
<dbReference type="Proteomes" id="UP000015354">
    <property type="component" value="Unassembled WGS sequence"/>
</dbReference>
<dbReference type="OrthoDB" id="260795at2759"/>
<feature type="region of interest" description="Disordered" evidence="1">
    <location>
        <begin position="27"/>
        <end position="51"/>
    </location>
</feature>
<feature type="compositionally biased region" description="Basic residues" evidence="1">
    <location>
        <begin position="42"/>
        <end position="51"/>
    </location>
</feature>
<evidence type="ECO:0000313" key="3">
    <source>
        <dbReference type="Proteomes" id="UP000015354"/>
    </source>
</evidence>
<evidence type="ECO:0000256" key="1">
    <source>
        <dbReference type="SAM" id="MobiDB-lite"/>
    </source>
</evidence>
<proteinExistence type="predicted"/>
<dbReference type="EMBL" id="ATMH01010021">
    <property type="protein sequence ID" value="EPY18257.1"/>
    <property type="molecule type" value="Genomic_DNA"/>
</dbReference>
<dbReference type="AlphaFoldDB" id="S9TJI4"/>
<evidence type="ECO:0000313" key="2">
    <source>
        <dbReference type="EMBL" id="EPY18257.1"/>
    </source>
</evidence>
<name>S9TJI4_9TRYP</name>
<feature type="compositionally biased region" description="Polar residues" evidence="1">
    <location>
        <begin position="86"/>
        <end position="107"/>
    </location>
</feature>
<comment type="caution">
    <text evidence="2">The sequence shown here is derived from an EMBL/GenBank/DDBJ whole genome shotgun (WGS) entry which is preliminary data.</text>
</comment>
<sequence>MLEAQKIKRIARKEAFLTWQAGQREKGAAHRLVRQSRTAEKGKRHHYHSQKGHIIPVAHHSDDGCSTNRSLWSPTNNAEFLAGKEPTSTSSYLSGKNDTVVLSLSRK</sequence>
<keyword evidence="3" id="KW-1185">Reference proteome</keyword>
<accession>S9TJI4</accession>
<reference evidence="2 3" key="1">
    <citation type="journal article" date="2013" name="PLoS ONE">
        <title>Predicting the Proteins of Angomonas deanei, Strigomonas culicis and Their Respective Endosymbionts Reveals New Aspects of the Trypanosomatidae Family.</title>
        <authorList>
            <person name="Motta M.C."/>
            <person name="Martins A.C."/>
            <person name="de Souza S.S."/>
            <person name="Catta-Preta C.M."/>
            <person name="Silva R."/>
            <person name="Klein C.C."/>
            <person name="de Almeida L.G."/>
            <person name="de Lima Cunha O."/>
            <person name="Ciapina L.P."/>
            <person name="Brocchi M."/>
            <person name="Colabardini A.C."/>
            <person name="de Araujo Lima B."/>
            <person name="Machado C.R."/>
            <person name="de Almeida Soares C.M."/>
            <person name="Probst C.M."/>
            <person name="de Menezes C.B."/>
            <person name="Thompson C.E."/>
            <person name="Bartholomeu D.C."/>
            <person name="Gradia D.F."/>
            <person name="Pavoni D.P."/>
            <person name="Grisard E.C."/>
            <person name="Fantinatti-Garboggini F."/>
            <person name="Marchini F.K."/>
            <person name="Rodrigues-Luiz G.F."/>
            <person name="Wagner G."/>
            <person name="Goldman G.H."/>
            <person name="Fietto J.L."/>
            <person name="Elias M.C."/>
            <person name="Goldman M.H."/>
            <person name="Sagot M.F."/>
            <person name="Pereira M."/>
            <person name="Stoco P.H."/>
            <person name="de Mendonca-Neto R.P."/>
            <person name="Teixeira S.M."/>
            <person name="Maciel T.E."/>
            <person name="de Oliveira Mendes T.A."/>
            <person name="Urmenyi T.P."/>
            <person name="de Souza W."/>
            <person name="Schenkman S."/>
            <person name="de Vasconcelos A.T."/>
        </authorList>
    </citation>
    <scope>NUCLEOTIDE SEQUENCE [LARGE SCALE GENOMIC DNA]</scope>
</reference>
<feature type="region of interest" description="Disordered" evidence="1">
    <location>
        <begin position="84"/>
        <end position="107"/>
    </location>
</feature>